<dbReference type="SMART" id="SM01079">
    <property type="entry name" value="CHASE"/>
    <property type="match status" value="1"/>
</dbReference>
<dbReference type="RefSeq" id="WP_126776785.1">
    <property type="nucleotide sequence ID" value="NZ_PIPM01000005.1"/>
</dbReference>
<dbReference type="FunFam" id="3.30.70.270:FF:000001">
    <property type="entry name" value="Diguanylate cyclase domain protein"/>
    <property type="match status" value="1"/>
</dbReference>
<name>A0A432WI30_9GAMM</name>
<dbReference type="InterPro" id="IPR006189">
    <property type="entry name" value="CHASE_dom"/>
</dbReference>
<dbReference type="Proteomes" id="UP000288405">
    <property type="component" value="Unassembled WGS sequence"/>
</dbReference>
<evidence type="ECO:0000256" key="4">
    <source>
        <dbReference type="ARBA" id="ARBA00022989"/>
    </source>
</evidence>
<evidence type="ECO:0000256" key="6">
    <source>
        <dbReference type="SAM" id="Phobius"/>
    </source>
</evidence>
<feature type="domain" description="GGDEF" evidence="9">
    <location>
        <begin position="323"/>
        <end position="456"/>
    </location>
</feature>
<dbReference type="SUPFAM" id="SSF55073">
    <property type="entry name" value="Nucleotide cyclase"/>
    <property type="match status" value="1"/>
</dbReference>
<dbReference type="PROSITE" id="PS50887">
    <property type="entry name" value="GGDEF"/>
    <property type="match status" value="1"/>
</dbReference>
<dbReference type="Gene3D" id="3.30.70.270">
    <property type="match status" value="1"/>
</dbReference>
<dbReference type="InterPro" id="IPR000160">
    <property type="entry name" value="GGDEF_dom"/>
</dbReference>
<dbReference type="InterPro" id="IPR001633">
    <property type="entry name" value="EAL_dom"/>
</dbReference>
<dbReference type="CDD" id="cd01949">
    <property type="entry name" value="GGDEF"/>
    <property type="match status" value="1"/>
</dbReference>
<dbReference type="AlphaFoldDB" id="A0A432WI30"/>
<dbReference type="SMART" id="SM00052">
    <property type="entry name" value="EAL"/>
    <property type="match status" value="1"/>
</dbReference>
<feature type="domain" description="CHASE" evidence="7">
    <location>
        <begin position="106"/>
        <end position="239"/>
    </location>
</feature>
<comment type="caution">
    <text evidence="10">The sequence shown here is derived from an EMBL/GenBank/DDBJ whole genome shotgun (WGS) entry which is preliminary data.</text>
</comment>
<evidence type="ECO:0000259" key="8">
    <source>
        <dbReference type="PROSITE" id="PS50883"/>
    </source>
</evidence>
<evidence type="ECO:0000313" key="11">
    <source>
        <dbReference type="Proteomes" id="UP000288405"/>
    </source>
</evidence>
<dbReference type="Pfam" id="PF00990">
    <property type="entry name" value="GGDEF"/>
    <property type="match status" value="1"/>
</dbReference>
<dbReference type="OrthoDB" id="6597954at2"/>
<evidence type="ECO:0000256" key="1">
    <source>
        <dbReference type="ARBA" id="ARBA00001946"/>
    </source>
</evidence>
<feature type="transmembrane region" description="Helical" evidence="6">
    <location>
        <begin position="255"/>
        <end position="277"/>
    </location>
</feature>
<evidence type="ECO:0000259" key="9">
    <source>
        <dbReference type="PROSITE" id="PS50887"/>
    </source>
</evidence>
<dbReference type="SMART" id="SM00267">
    <property type="entry name" value="GGDEF"/>
    <property type="match status" value="1"/>
</dbReference>
<dbReference type="NCBIfam" id="TIGR00254">
    <property type="entry name" value="GGDEF"/>
    <property type="match status" value="1"/>
</dbReference>
<evidence type="ECO:0000259" key="7">
    <source>
        <dbReference type="PROSITE" id="PS50839"/>
    </source>
</evidence>
<keyword evidence="3 6" id="KW-0812">Transmembrane</keyword>
<dbReference type="InterPro" id="IPR042240">
    <property type="entry name" value="CHASE_sf"/>
</dbReference>
<reference evidence="10 11" key="1">
    <citation type="journal article" date="2011" name="Front. Microbiol.">
        <title>Genomic signatures of strain selection and enhancement in Bacillus atrophaeus var. globigii, a historical biowarfare simulant.</title>
        <authorList>
            <person name="Gibbons H.S."/>
            <person name="Broomall S.M."/>
            <person name="McNew L.A."/>
            <person name="Daligault H."/>
            <person name="Chapman C."/>
            <person name="Bruce D."/>
            <person name="Karavis M."/>
            <person name="Krepps M."/>
            <person name="McGregor P.A."/>
            <person name="Hong C."/>
            <person name="Park K.H."/>
            <person name="Akmal A."/>
            <person name="Feldman A."/>
            <person name="Lin J.S."/>
            <person name="Chang W.E."/>
            <person name="Higgs B.W."/>
            <person name="Demirev P."/>
            <person name="Lindquist J."/>
            <person name="Liem A."/>
            <person name="Fochler E."/>
            <person name="Read T.D."/>
            <person name="Tapia R."/>
            <person name="Johnson S."/>
            <person name="Bishop-Lilly K.A."/>
            <person name="Detter C."/>
            <person name="Han C."/>
            <person name="Sozhamannan S."/>
            <person name="Rosenzweig C.N."/>
            <person name="Skowronski E.W."/>
        </authorList>
    </citation>
    <scope>NUCLEOTIDE SEQUENCE [LARGE SCALE GENOMIC DNA]</scope>
    <source>
        <strain evidence="10 11">GYP-17</strain>
    </source>
</reference>
<dbReference type="Pfam" id="PF03924">
    <property type="entry name" value="CHASE"/>
    <property type="match status" value="1"/>
</dbReference>
<gene>
    <name evidence="10" type="ORF">CWE11_06435</name>
</gene>
<evidence type="ECO:0000256" key="3">
    <source>
        <dbReference type="ARBA" id="ARBA00022692"/>
    </source>
</evidence>
<dbReference type="CDD" id="cd01948">
    <property type="entry name" value="EAL"/>
    <property type="match status" value="1"/>
</dbReference>
<dbReference type="InterPro" id="IPR052155">
    <property type="entry name" value="Biofilm_reg_signaling"/>
</dbReference>
<dbReference type="PANTHER" id="PTHR44757">
    <property type="entry name" value="DIGUANYLATE CYCLASE DGCP"/>
    <property type="match status" value="1"/>
</dbReference>
<dbReference type="Gene3D" id="3.20.20.450">
    <property type="entry name" value="EAL domain"/>
    <property type="match status" value="1"/>
</dbReference>
<dbReference type="GO" id="GO:0016020">
    <property type="term" value="C:membrane"/>
    <property type="evidence" value="ECO:0007669"/>
    <property type="project" value="UniProtKB-SubCell"/>
</dbReference>
<proteinExistence type="predicted"/>
<keyword evidence="11" id="KW-1185">Reference proteome</keyword>
<evidence type="ECO:0000256" key="5">
    <source>
        <dbReference type="ARBA" id="ARBA00023136"/>
    </source>
</evidence>
<dbReference type="InterPro" id="IPR043128">
    <property type="entry name" value="Rev_trsase/Diguanyl_cyclase"/>
</dbReference>
<organism evidence="10 11">
    <name type="scientific">Aliidiomarina sanyensis</name>
    <dbReference type="NCBI Taxonomy" id="1249555"/>
    <lineage>
        <taxon>Bacteria</taxon>
        <taxon>Pseudomonadati</taxon>
        <taxon>Pseudomonadota</taxon>
        <taxon>Gammaproteobacteria</taxon>
        <taxon>Alteromonadales</taxon>
        <taxon>Idiomarinaceae</taxon>
        <taxon>Aliidiomarina</taxon>
    </lineage>
</organism>
<evidence type="ECO:0000256" key="2">
    <source>
        <dbReference type="ARBA" id="ARBA00004370"/>
    </source>
</evidence>
<sequence>MKKKLWIGLLSLIVFLICEAVLIRFILTDRERDVETQRYVALEQLSTVRARLEGLMQTNLIAIRQIYTELSINPELSEERFALLTRNLISQHLHVRHLAIGQDYRITMIYPLEGNEEAVGFDYRSRPDQLRTLQKAIATRQITINGPVALTQGGEALIARVPVYAEDNETLQAIISQVIRHESLFRDAGLFDHPELAISLRGIDGTGVTGELITGNYGIWDSNPVVLDVNLPTGSWALAAVPLRGDWLPAGHPTVLYFTFGTLIAMLLASMTFLILLNQQRLQAAFGLISNQARFDNLTGLANRHFFEEQLSAYISACERRSEKFAILFIDLDHFKEVNDSLGHAAGDELLKIIADRLRASLRRDDIIARLGGDEFVVVLKNLAEPFHAQLQAQKLLKHIQEPMNVQGHDVVINSSIGISLFPSDGATFSDLLKSADMAMYAAKDAGRATSEFFNEGLREQATNHLHMHHAILQGLQNNEFLVHYQPVINSKDGTLHSIEALARWQHPTRGLLLPKEFISIAEKSGAIRELGHFVLTQASRDLKKLHAAGIDGRIAINFSSHQFYDRIAVEHWFAIMKEEHAAPENFTFEITESMLLPDRERQRELLLEIHDAGITLTIDDFGTGYSSANYLRHFPISMLKIDRAFVEGVPDDPHQNALLSALIHMARALGIDVVVEGVETVSQVNFLNMQTANLIQGFYFAKPMSIEQLIKHYGRKEKTARSDG</sequence>
<dbReference type="PANTHER" id="PTHR44757:SF2">
    <property type="entry name" value="BIOFILM ARCHITECTURE MAINTENANCE PROTEIN MBAA"/>
    <property type="match status" value="1"/>
</dbReference>
<dbReference type="Gene3D" id="3.30.450.350">
    <property type="entry name" value="CHASE domain"/>
    <property type="match status" value="1"/>
</dbReference>
<dbReference type="EMBL" id="PIPM01000005">
    <property type="protein sequence ID" value="RUO33476.1"/>
    <property type="molecule type" value="Genomic_DNA"/>
</dbReference>
<dbReference type="GO" id="GO:0003824">
    <property type="term" value="F:catalytic activity"/>
    <property type="evidence" value="ECO:0007669"/>
    <property type="project" value="UniProtKB-ARBA"/>
</dbReference>
<dbReference type="InterPro" id="IPR029787">
    <property type="entry name" value="Nucleotide_cyclase"/>
</dbReference>
<feature type="domain" description="EAL" evidence="8">
    <location>
        <begin position="465"/>
        <end position="718"/>
    </location>
</feature>
<dbReference type="Pfam" id="PF00563">
    <property type="entry name" value="EAL"/>
    <property type="match status" value="1"/>
</dbReference>
<dbReference type="GO" id="GO:0007165">
    <property type="term" value="P:signal transduction"/>
    <property type="evidence" value="ECO:0007669"/>
    <property type="project" value="UniProtKB-ARBA"/>
</dbReference>
<comment type="subcellular location">
    <subcellularLocation>
        <location evidence="2">Membrane</location>
    </subcellularLocation>
</comment>
<keyword evidence="4 6" id="KW-1133">Transmembrane helix</keyword>
<dbReference type="SUPFAM" id="SSF141868">
    <property type="entry name" value="EAL domain-like"/>
    <property type="match status" value="1"/>
</dbReference>
<comment type="cofactor">
    <cofactor evidence="1">
        <name>Mg(2+)</name>
        <dbReference type="ChEBI" id="CHEBI:18420"/>
    </cofactor>
</comment>
<accession>A0A432WI30</accession>
<evidence type="ECO:0000313" key="10">
    <source>
        <dbReference type="EMBL" id="RUO33476.1"/>
    </source>
</evidence>
<protein>
    <submittedName>
        <fullName evidence="10">Bifunctional diguanylate cyclase/phosphodiesterase</fullName>
    </submittedName>
</protein>
<dbReference type="InterPro" id="IPR035919">
    <property type="entry name" value="EAL_sf"/>
</dbReference>
<dbReference type="PROSITE" id="PS50883">
    <property type="entry name" value="EAL"/>
    <property type="match status" value="1"/>
</dbReference>
<keyword evidence="5 6" id="KW-0472">Membrane</keyword>
<dbReference type="PROSITE" id="PS50839">
    <property type="entry name" value="CHASE"/>
    <property type="match status" value="1"/>
</dbReference>